<dbReference type="InterPro" id="IPR015158">
    <property type="entry name" value="Bud22_dom"/>
</dbReference>
<dbReference type="GO" id="GO:0005634">
    <property type="term" value="C:nucleus"/>
    <property type="evidence" value="ECO:0007669"/>
    <property type="project" value="TreeGrafter"/>
</dbReference>
<dbReference type="AlphaFoldDB" id="A0A4Y7U086"/>
<gene>
    <name evidence="4" type="ORF">FA13DRAFT_1784509</name>
</gene>
<dbReference type="OrthoDB" id="3364872at2759"/>
<feature type="region of interest" description="Disordered" evidence="2">
    <location>
        <begin position="1"/>
        <end position="26"/>
    </location>
</feature>
<accession>A0A4Y7U086</accession>
<evidence type="ECO:0000256" key="2">
    <source>
        <dbReference type="SAM" id="MobiDB-lite"/>
    </source>
</evidence>
<dbReference type="STRING" id="71717.A0A4Y7U086"/>
<feature type="compositionally biased region" description="Basic residues" evidence="2">
    <location>
        <begin position="316"/>
        <end position="325"/>
    </location>
</feature>
<evidence type="ECO:0000259" key="3">
    <source>
        <dbReference type="Pfam" id="PF09073"/>
    </source>
</evidence>
<name>A0A4Y7U086_COPMI</name>
<evidence type="ECO:0000313" key="4">
    <source>
        <dbReference type="EMBL" id="TEB39857.1"/>
    </source>
</evidence>
<feature type="compositionally biased region" description="Basic and acidic residues" evidence="2">
    <location>
        <begin position="169"/>
        <end position="185"/>
    </location>
</feature>
<evidence type="ECO:0000256" key="1">
    <source>
        <dbReference type="ARBA" id="ARBA00023054"/>
    </source>
</evidence>
<feature type="compositionally biased region" description="Basic and acidic residues" evidence="2">
    <location>
        <begin position="408"/>
        <end position="433"/>
    </location>
</feature>
<feature type="compositionally biased region" description="Acidic residues" evidence="2">
    <location>
        <begin position="200"/>
        <end position="214"/>
    </location>
</feature>
<dbReference type="GO" id="GO:0030686">
    <property type="term" value="C:90S preribosome"/>
    <property type="evidence" value="ECO:0007669"/>
    <property type="project" value="TreeGrafter"/>
</dbReference>
<reference evidence="4 5" key="1">
    <citation type="journal article" date="2019" name="Nat. Ecol. Evol.">
        <title>Megaphylogeny resolves global patterns of mushroom evolution.</title>
        <authorList>
            <person name="Varga T."/>
            <person name="Krizsan K."/>
            <person name="Foldi C."/>
            <person name="Dima B."/>
            <person name="Sanchez-Garcia M."/>
            <person name="Sanchez-Ramirez S."/>
            <person name="Szollosi G.J."/>
            <person name="Szarkandi J.G."/>
            <person name="Papp V."/>
            <person name="Albert L."/>
            <person name="Andreopoulos W."/>
            <person name="Angelini C."/>
            <person name="Antonin V."/>
            <person name="Barry K.W."/>
            <person name="Bougher N.L."/>
            <person name="Buchanan P."/>
            <person name="Buyck B."/>
            <person name="Bense V."/>
            <person name="Catcheside P."/>
            <person name="Chovatia M."/>
            <person name="Cooper J."/>
            <person name="Damon W."/>
            <person name="Desjardin D."/>
            <person name="Finy P."/>
            <person name="Geml J."/>
            <person name="Haridas S."/>
            <person name="Hughes K."/>
            <person name="Justo A."/>
            <person name="Karasinski D."/>
            <person name="Kautmanova I."/>
            <person name="Kiss B."/>
            <person name="Kocsube S."/>
            <person name="Kotiranta H."/>
            <person name="LaButti K.M."/>
            <person name="Lechner B.E."/>
            <person name="Liimatainen K."/>
            <person name="Lipzen A."/>
            <person name="Lukacs Z."/>
            <person name="Mihaltcheva S."/>
            <person name="Morgado L.N."/>
            <person name="Niskanen T."/>
            <person name="Noordeloos M.E."/>
            <person name="Ohm R.A."/>
            <person name="Ortiz-Santana B."/>
            <person name="Ovrebo C."/>
            <person name="Racz N."/>
            <person name="Riley R."/>
            <person name="Savchenko A."/>
            <person name="Shiryaev A."/>
            <person name="Soop K."/>
            <person name="Spirin V."/>
            <person name="Szebenyi C."/>
            <person name="Tomsovsky M."/>
            <person name="Tulloss R.E."/>
            <person name="Uehling J."/>
            <person name="Grigoriev I.V."/>
            <person name="Vagvolgyi C."/>
            <person name="Papp T."/>
            <person name="Martin F.M."/>
            <person name="Miettinen O."/>
            <person name="Hibbett D.S."/>
            <person name="Nagy L.G."/>
        </authorList>
    </citation>
    <scope>NUCLEOTIDE SEQUENCE [LARGE SCALE GENOMIC DNA]</scope>
    <source>
        <strain evidence="4 5">FP101781</strain>
    </source>
</reference>
<dbReference type="EMBL" id="QPFP01000001">
    <property type="protein sequence ID" value="TEB39857.1"/>
    <property type="molecule type" value="Genomic_DNA"/>
</dbReference>
<dbReference type="Pfam" id="PF09073">
    <property type="entry name" value="BUD22"/>
    <property type="match status" value="1"/>
</dbReference>
<dbReference type="Proteomes" id="UP000298030">
    <property type="component" value="Unassembled WGS sequence"/>
</dbReference>
<feature type="domain" description="Bud22" evidence="3">
    <location>
        <begin position="29"/>
        <end position="446"/>
    </location>
</feature>
<feature type="compositionally biased region" description="Basic and acidic residues" evidence="2">
    <location>
        <begin position="341"/>
        <end position="358"/>
    </location>
</feature>
<feature type="compositionally biased region" description="Basic and acidic residues" evidence="2">
    <location>
        <begin position="13"/>
        <end position="22"/>
    </location>
</feature>
<dbReference type="InterPro" id="IPR037393">
    <property type="entry name" value="Bud22/SRFB1"/>
</dbReference>
<proteinExistence type="predicted"/>
<dbReference type="PANTHER" id="PTHR23325:SF1">
    <property type="entry name" value="SERUM RESPONSE FACTOR-BINDING PROTEIN 1"/>
    <property type="match status" value="1"/>
</dbReference>
<evidence type="ECO:0000313" key="5">
    <source>
        <dbReference type="Proteomes" id="UP000298030"/>
    </source>
</evidence>
<keyword evidence="1" id="KW-0175">Coiled coil</keyword>
<protein>
    <submittedName>
        <fullName evidence="4">Bud-site selection protein</fullName>
    </submittedName>
</protein>
<dbReference type="GO" id="GO:0030490">
    <property type="term" value="P:maturation of SSU-rRNA"/>
    <property type="evidence" value="ECO:0007669"/>
    <property type="project" value="TreeGrafter"/>
</dbReference>
<keyword evidence="5" id="KW-1185">Reference proteome</keyword>
<dbReference type="PANTHER" id="PTHR23325">
    <property type="entry name" value="SERUM RESPONSE FACTOR-BINDING"/>
    <property type="match status" value="1"/>
</dbReference>
<sequence length="446" mass="48868">MANDQKPSLKRKRGEDGKEDIGTRVSGKLHHELHEIRHACKKARTFETQKLVRKLKQLRDKNDDKETIEDHEAQLNFIRTIDHNKLAHTVLKTKCHKDKTLRDIKPVQAALKQEIGESVLETPSAGTPGAKVHSRLLSNKIIASQVASSIASIKAVVNPELAQPLAKNARSESPEPSPKSKKDVEANSVSVVRADSLSTDPDDDKGEAEGEDLGWESGTVDGDDADIRDSDAGEEADDGWESGSVYGSDSEPEESDDEESNSDSEDEDDLQVKAPPSKKTKATAGESTFLPSLAMGYMSGSDASDIDEPTGAEPRKNRRGQRARRAIWEKKFGRNANHKKKEADALKEKKAKTFERAQAKMYQKASGMTRPDSGWGSRGKPRAGQARGGERGSIHRGGPGQINNARPEPVKKAGDKPMHPSWEAKRKLKEKESIGIVPSQGKKITF</sequence>
<feature type="compositionally biased region" description="Acidic residues" evidence="2">
    <location>
        <begin position="250"/>
        <end position="269"/>
    </location>
</feature>
<feature type="region of interest" description="Disordered" evidence="2">
    <location>
        <begin position="165"/>
        <end position="446"/>
    </location>
</feature>
<comment type="caution">
    <text evidence="4">The sequence shown here is derived from an EMBL/GenBank/DDBJ whole genome shotgun (WGS) entry which is preliminary data.</text>
</comment>
<organism evidence="4 5">
    <name type="scientific">Coprinellus micaceus</name>
    <name type="common">Glistening ink-cap mushroom</name>
    <name type="synonym">Coprinus micaceus</name>
    <dbReference type="NCBI Taxonomy" id="71717"/>
    <lineage>
        <taxon>Eukaryota</taxon>
        <taxon>Fungi</taxon>
        <taxon>Dikarya</taxon>
        <taxon>Basidiomycota</taxon>
        <taxon>Agaricomycotina</taxon>
        <taxon>Agaricomycetes</taxon>
        <taxon>Agaricomycetidae</taxon>
        <taxon>Agaricales</taxon>
        <taxon>Agaricineae</taxon>
        <taxon>Psathyrellaceae</taxon>
        <taxon>Coprinellus</taxon>
    </lineage>
</organism>